<evidence type="ECO:0000313" key="1">
    <source>
        <dbReference type="EMBL" id="CAK0897411.1"/>
    </source>
</evidence>
<proteinExistence type="predicted"/>
<organism evidence="1 2">
    <name type="scientific">Prorocentrum cordatum</name>
    <dbReference type="NCBI Taxonomy" id="2364126"/>
    <lineage>
        <taxon>Eukaryota</taxon>
        <taxon>Sar</taxon>
        <taxon>Alveolata</taxon>
        <taxon>Dinophyceae</taxon>
        <taxon>Prorocentrales</taxon>
        <taxon>Prorocentraceae</taxon>
        <taxon>Prorocentrum</taxon>
    </lineage>
</organism>
<name>A0ABN9XD50_9DINO</name>
<dbReference type="EMBL" id="CAUYUJ010020328">
    <property type="protein sequence ID" value="CAK0897411.1"/>
    <property type="molecule type" value="Genomic_DNA"/>
</dbReference>
<protein>
    <submittedName>
        <fullName evidence="1">Uncharacterized protein</fullName>
    </submittedName>
</protein>
<accession>A0ABN9XD50</accession>
<dbReference type="Proteomes" id="UP001189429">
    <property type="component" value="Unassembled WGS sequence"/>
</dbReference>
<comment type="caution">
    <text evidence="1">The sequence shown here is derived from an EMBL/GenBank/DDBJ whole genome shotgun (WGS) entry which is preliminary data.</text>
</comment>
<reference evidence="1" key="1">
    <citation type="submission" date="2023-10" db="EMBL/GenBank/DDBJ databases">
        <authorList>
            <person name="Chen Y."/>
            <person name="Shah S."/>
            <person name="Dougan E. K."/>
            <person name="Thang M."/>
            <person name="Chan C."/>
        </authorList>
    </citation>
    <scope>NUCLEOTIDE SEQUENCE [LARGE SCALE GENOMIC DNA]</scope>
</reference>
<evidence type="ECO:0000313" key="2">
    <source>
        <dbReference type="Proteomes" id="UP001189429"/>
    </source>
</evidence>
<gene>
    <name evidence="1" type="ORF">PCOR1329_LOCUS75596</name>
</gene>
<sequence length="297" mass="31480">MRGVNRLRATDLHAAMPSHRQICMLSSGGEGSGAFWSTAPARPPLRTANAQWAMATRARLGLTAPPRRGLSCSLRNADDDEPCGAPLDESLHHPSLCPKGRTGRLIGHIAVAAALRRHVTRTGTFVDAERHVPELCIQKANGDVEERIMDLVVAWPASGQQFLLDVTVRSPFASELRHQHLQPGVAARNGEKDKLAHYGPSVTPFAVELFGQLGPAALHALAAMHMVSCECGRLRPGTGRASALNLRAVRADLEAAVVQSAAQQAMASSLQALGWAGRRAQRAAHAGVGGQGGGARR</sequence>
<keyword evidence="2" id="KW-1185">Reference proteome</keyword>